<dbReference type="Proteomes" id="UP000540685">
    <property type="component" value="Unassembled WGS sequence"/>
</dbReference>
<dbReference type="SUPFAM" id="SSF52402">
    <property type="entry name" value="Adenine nucleotide alpha hydrolases-like"/>
    <property type="match status" value="2"/>
</dbReference>
<comment type="caution">
    <text evidence="4">The sequence shown here is derived from an EMBL/GenBank/DDBJ whole genome shotgun (WGS) entry which is preliminary data.</text>
</comment>
<dbReference type="RefSeq" id="WP_184548987.1">
    <property type="nucleotide sequence ID" value="NZ_JACHMP010000001.1"/>
</dbReference>
<dbReference type="InterPro" id="IPR006016">
    <property type="entry name" value="UspA"/>
</dbReference>
<evidence type="ECO:0000313" key="5">
    <source>
        <dbReference type="Proteomes" id="UP000540685"/>
    </source>
</evidence>
<evidence type="ECO:0000313" key="4">
    <source>
        <dbReference type="EMBL" id="MBB5817051.1"/>
    </source>
</evidence>
<dbReference type="Gene3D" id="3.40.50.620">
    <property type="entry name" value="HUPs"/>
    <property type="match status" value="2"/>
</dbReference>
<dbReference type="PANTHER" id="PTHR46268:SF6">
    <property type="entry name" value="UNIVERSAL STRESS PROTEIN UP12"/>
    <property type="match status" value="1"/>
</dbReference>
<evidence type="ECO:0000256" key="1">
    <source>
        <dbReference type="ARBA" id="ARBA00008791"/>
    </source>
</evidence>
<proteinExistence type="inferred from homology"/>
<gene>
    <name evidence="4" type="ORF">F4562_000113</name>
</gene>
<dbReference type="Pfam" id="PF00582">
    <property type="entry name" value="Usp"/>
    <property type="match status" value="2"/>
</dbReference>
<reference evidence="4 5" key="1">
    <citation type="submission" date="2020-08" db="EMBL/GenBank/DDBJ databases">
        <title>Sequencing the genomes of 1000 actinobacteria strains.</title>
        <authorList>
            <person name="Klenk H.-P."/>
        </authorList>
    </citation>
    <scope>NUCLEOTIDE SEQUENCE [LARGE SCALE GENOMIC DNA]</scope>
    <source>
        <strain evidence="4 5">DSM 46887</strain>
    </source>
</reference>
<dbReference type="InterPro" id="IPR014729">
    <property type="entry name" value="Rossmann-like_a/b/a_fold"/>
</dbReference>
<dbReference type="PANTHER" id="PTHR46268">
    <property type="entry name" value="STRESS RESPONSE PROTEIN NHAX"/>
    <property type="match status" value="1"/>
</dbReference>
<dbReference type="InterPro" id="IPR006015">
    <property type="entry name" value="Universal_stress_UspA"/>
</dbReference>
<comment type="similarity">
    <text evidence="1">Belongs to the universal stress protein A family.</text>
</comment>
<protein>
    <submittedName>
        <fullName evidence="4">Nucleotide-binding universal stress UspA family protein</fullName>
    </submittedName>
</protein>
<dbReference type="AlphaFoldDB" id="A0A7W9IAZ3"/>
<feature type="region of interest" description="Disordered" evidence="2">
    <location>
        <begin position="271"/>
        <end position="298"/>
    </location>
</feature>
<dbReference type="PRINTS" id="PR01438">
    <property type="entry name" value="UNVRSLSTRESS"/>
</dbReference>
<dbReference type="EMBL" id="JACHMP010000001">
    <property type="protein sequence ID" value="MBB5817051.1"/>
    <property type="molecule type" value="Genomic_DNA"/>
</dbReference>
<name>A0A7W9IAZ3_9ACTN</name>
<accession>A0A7W9IAZ3</accession>
<sequence length="298" mass="31983">MRREVVVAFDGSPHSRAAVEQAARETRVRGAELTVCHVWDGPHAEREAAITDQERRLAGRTLMDGVQLAERLLPGRPVRSILARGSPGPELVLFSRTAEMLVVGSRGLGRVAGLLLGSVSAHAVVHAFCPVLAVPERVDPRSRAWPADVVVGVDGSSCSLAALTFALGYARNHRLPVHVIHAKADAFLRQRAEAERWVAEAMTRLSPNHRDVVVTISTPDGSPVPALLSCGERARLLVVGSRGLGRLRGGMLGSVSQEVLRQARCPVAVVKHRADDPSPSPYAPVLTADRPGNRSEVR</sequence>
<evidence type="ECO:0000259" key="3">
    <source>
        <dbReference type="Pfam" id="PF00582"/>
    </source>
</evidence>
<keyword evidence="5" id="KW-1185">Reference proteome</keyword>
<feature type="domain" description="UspA" evidence="3">
    <location>
        <begin position="1"/>
        <end position="135"/>
    </location>
</feature>
<organism evidence="4 5">
    <name type="scientific">Streptosporangium becharense</name>
    <dbReference type="NCBI Taxonomy" id="1816182"/>
    <lineage>
        <taxon>Bacteria</taxon>
        <taxon>Bacillati</taxon>
        <taxon>Actinomycetota</taxon>
        <taxon>Actinomycetes</taxon>
        <taxon>Streptosporangiales</taxon>
        <taxon>Streptosporangiaceae</taxon>
        <taxon>Streptosporangium</taxon>
    </lineage>
</organism>
<evidence type="ECO:0000256" key="2">
    <source>
        <dbReference type="SAM" id="MobiDB-lite"/>
    </source>
</evidence>
<feature type="domain" description="UspA" evidence="3">
    <location>
        <begin position="149"/>
        <end position="271"/>
    </location>
</feature>